<accession>A0A4R2KNC4</accession>
<evidence type="ECO:0000256" key="5">
    <source>
        <dbReference type="ARBA" id="ARBA00022989"/>
    </source>
</evidence>
<keyword evidence="5 7" id="KW-1133">Transmembrane helix</keyword>
<keyword evidence="3" id="KW-1003">Cell membrane</keyword>
<dbReference type="PANTHER" id="PTHR34582:SF7">
    <property type="entry name" value="UPF0702 TRANSMEMBRANE PROTEIN YDFS"/>
    <property type="match status" value="1"/>
</dbReference>
<feature type="transmembrane region" description="Helical" evidence="7">
    <location>
        <begin position="38"/>
        <end position="57"/>
    </location>
</feature>
<evidence type="ECO:0000256" key="7">
    <source>
        <dbReference type="SAM" id="Phobius"/>
    </source>
</evidence>
<comment type="subcellular location">
    <subcellularLocation>
        <location evidence="1">Cell membrane</location>
        <topology evidence="1">Multi-pass membrane protein</topology>
    </subcellularLocation>
</comment>
<dbReference type="InterPro" id="IPR012452">
    <property type="entry name" value="DUF1657"/>
</dbReference>
<evidence type="ECO:0000256" key="2">
    <source>
        <dbReference type="ARBA" id="ARBA00006448"/>
    </source>
</evidence>
<dbReference type="Pfam" id="PF07870">
    <property type="entry name" value="DUF1657"/>
    <property type="match status" value="1"/>
</dbReference>
<comment type="caution">
    <text evidence="9">The sequence shown here is derived from an EMBL/GenBank/DDBJ whole genome shotgun (WGS) entry which is preliminary data.</text>
</comment>
<sequence>MKNWIVIVVRSIGVFFISFAFIRMMGKRQIARMTPFQFVHYTVVAVLAALISVNFITNLAFGFIALFTWVLLPIVFDFLSLKSKYFHDLINGKETVLIKHGKVMEENLSELRFTGEELLRELRSKNAFNLADVEFAVMESTGEMNILLKSDKLPVTAYDLGKKVALQSEPQTVILDGNILDEPLRNMGLNQRWLKTQLKGLGVSLDNVFIGQVDYNGDLYIDLFDDAIQISQPKVKELLYANLQKCQSDLRTFSLETNNQDANTMYSNNANKLQDIMKKLESYLSH</sequence>
<dbReference type="RefSeq" id="WP_132246239.1">
    <property type="nucleotide sequence ID" value="NZ_SLWV01000018.1"/>
</dbReference>
<keyword evidence="4 7" id="KW-0812">Transmembrane</keyword>
<gene>
    <name evidence="9" type="ORF">EV214_11857</name>
</gene>
<dbReference type="Pfam" id="PF04239">
    <property type="entry name" value="DUF421"/>
    <property type="match status" value="1"/>
</dbReference>
<feature type="domain" description="YetF C-terminal" evidence="8">
    <location>
        <begin position="82"/>
        <end position="214"/>
    </location>
</feature>
<keyword evidence="6 7" id="KW-0472">Membrane</keyword>
<evidence type="ECO:0000256" key="6">
    <source>
        <dbReference type="ARBA" id="ARBA00023136"/>
    </source>
</evidence>
<evidence type="ECO:0000259" key="8">
    <source>
        <dbReference type="Pfam" id="PF04239"/>
    </source>
</evidence>
<evidence type="ECO:0000313" key="9">
    <source>
        <dbReference type="EMBL" id="TCO72306.1"/>
    </source>
</evidence>
<evidence type="ECO:0000256" key="1">
    <source>
        <dbReference type="ARBA" id="ARBA00004651"/>
    </source>
</evidence>
<dbReference type="AlphaFoldDB" id="A0A4R2KNC4"/>
<dbReference type="OrthoDB" id="1682423at2"/>
<dbReference type="InterPro" id="IPR007353">
    <property type="entry name" value="DUF421"/>
</dbReference>
<reference evidence="9 10" key="1">
    <citation type="submission" date="2019-03" db="EMBL/GenBank/DDBJ databases">
        <title>Genomic Encyclopedia of Type Strains, Phase IV (KMG-IV): sequencing the most valuable type-strain genomes for metagenomic binning, comparative biology and taxonomic classification.</title>
        <authorList>
            <person name="Goeker M."/>
        </authorList>
    </citation>
    <scope>NUCLEOTIDE SEQUENCE [LARGE SCALE GENOMIC DNA]</scope>
    <source>
        <strain evidence="9 10">DSM 102940</strain>
    </source>
</reference>
<dbReference type="Proteomes" id="UP000294919">
    <property type="component" value="Unassembled WGS sequence"/>
</dbReference>
<name>A0A4R2KNC4_9FIRM</name>
<protein>
    <submittedName>
        <fullName evidence="9">Uncharacterized membrane protein YcaP (DUF421 family)</fullName>
    </submittedName>
</protein>
<proteinExistence type="inferred from homology"/>
<dbReference type="GO" id="GO:0005886">
    <property type="term" value="C:plasma membrane"/>
    <property type="evidence" value="ECO:0007669"/>
    <property type="project" value="UniProtKB-SubCell"/>
</dbReference>
<dbReference type="PANTHER" id="PTHR34582">
    <property type="entry name" value="UPF0702 TRANSMEMBRANE PROTEIN YCAP"/>
    <property type="match status" value="1"/>
</dbReference>
<feature type="transmembrane region" description="Helical" evidence="7">
    <location>
        <begin position="6"/>
        <end position="26"/>
    </location>
</feature>
<keyword evidence="10" id="KW-1185">Reference proteome</keyword>
<dbReference type="InterPro" id="IPR023090">
    <property type="entry name" value="UPF0702_alpha/beta_dom_sf"/>
</dbReference>
<evidence type="ECO:0000313" key="10">
    <source>
        <dbReference type="Proteomes" id="UP000294919"/>
    </source>
</evidence>
<evidence type="ECO:0000256" key="3">
    <source>
        <dbReference type="ARBA" id="ARBA00022475"/>
    </source>
</evidence>
<organism evidence="9 10">
    <name type="scientific">Marinisporobacter balticus</name>
    <dbReference type="NCBI Taxonomy" id="2018667"/>
    <lineage>
        <taxon>Bacteria</taxon>
        <taxon>Bacillati</taxon>
        <taxon>Bacillota</taxon>
        <taxon>Clostridia</taxon>
        <taxon>Peptostreptococcales</taxon>
        <taxon>Thermotaleaceae</taxon>
        <taxon>Marinisporobacter</taxon>
    </lineage>
</organism>
<evidence type="ECO:0000256" key="4">
    <source>
        <dbReference type="ARBA" id="ARBA00022692"/>
    </source>
</evidence>
<dbReference type="Gene3D" id="3.30.240.20">
    <property type="entry name" value="bsu07140 like domains"/>
    <property type="match status" value="2"/>
</dbReference>
<dbReference type="EMBL" id="SLWV01000018">
    <property type="protein sequence ID" value="TCO72306.1"/>
    <property type="molecule type" value="Genomic_DNA"/>
</dbReference>
<comment type="similarity">
    <text evidence="2">Belongs to the UPF0702 family.</text>
</comment>